<proteinExistence type="predicted"/>
<feature type="transmembrane region" description="Helical" evidence="1">
    <location>
        <begin position="381"/>
        <end position="405"/>
    </location>
</feature>
<dbReference type="RefSeq" id="WP_229683654.1">
    <property type="nucleotide sequence ID" value="NZ_BMMW01000001.1"/>
</dbReference>
<evidence type="ECO:0000313" key="3">
    <source>
        <dbReference type="Proteomes" id="UP000612956"/>
    </source>
</evidence>
<evidence type="ECO:0008006" key="4">
    <source>
        <dbReference type="Google" id="ProtNLM"/>
    </source>
</evidence>
<sequence>MGAGSWLRRFARTTPGVLGIGLVVTTVLCVSAGIVAAQAQQERVARADQALERSEPLAHAAQRLYVSLSAADAGASAAFLSGGVESPQVRAVYEQALAEAAAALAETTTGATDLATRTAVARIAADLPTYTGYVETARANNRQGFPVGSAYLKQASNVMQTSLLPQAEELTNARLAAVRADQRAVSSVSAPSVVLLVLVLIACAALAFVLLRRTNRTVNRGVFAALGLTVIAFGWIVASAGAAQFLNLGSDARDRVENLSRARILAHQARTEETLALITRGDITAPEAAFTAHVDELGSRLVAVGASDSEAERALTNWRAGHHTQLTAYKNAKYGEAVAQAIGGGGDGSAASFTRLDNHLQAGLTDARTDLRDGFDSTATVLAPTPIGVLVLLFAAAGAVVAGLWPRMKEFL</sequence>
<keyword evidence="1" id="KW-0812">Transmembrane</keyword>
<accession>A0A917Q8I5</accession>
<reference evidence="2" key="2">
    <citation type="submission" date="2020-09" db="EMBL/GenBank/DDBJ databases">
        <authorList>
            <person name="Sun Q."/>
            <person name="Zhou Y."/>
        </authorList>
    </citation>
    <scope>NUCLEOTIDE SEQUENCE</scope>
    <source>
        <strain evidence="2">CGMCC 4.7278</strain>
    </source>
</reference>
<keyword evidence="1" id="KW-1133">Transmembrane helix</keyword>
<keyword evidence="1" id="KW-0472">Membrane</keyword>
<feature type="transmembrane region" description="Helical" evidence="1">
    <location>
        <begin position="223"/>
        <end position="246"/>
    </location>
</feature>
<dbReference type="EMBL" id="BMMW01000001">
    <property type="protein sequence ID" value="GGK35722.1"/>
    <property type="molecule type" value="Genomic_DNA"/>
</dbReference>
<protein>
    <recommendedName>
        <fullName evidence="4">Secreted protein</fullName>
    </recommendedName>
</protein>
<dbReference type="Proteomes" id="UP000612956">
    <property type="component" value="Unassembled WGS sequence"/>
</dbReference>
<reference evidence="2" key="1">
    <citation type="journal article" date="2014" name="Int. J. Syst. Evol. Microbiol.">
        <title>Complete genome sequence of Corynebacterium casei LMG S-19264T (=DSM 44701T), isolated from a smear-ripened cheese.</title>
        <authorList>
            <consortium name="US DOE Joint Genome Institute (JGI-PGF)"/>
            <person name="Walter F."/>
            <person name="Albersmeier A."/>
            <person name="Kalinowski J."/>
            <person name="Ruckert C."/>
        </authorList>
    </citation>
    <scope>NUCLEOTIDE SEQUENCE</scope>
    <source>
        <strain evidence="2">CGMCC 4.7278</strain>
    </source>
</reference>
<evidence type="ECO:0000313" key="2">
    <source>
        <dbReference type="EMBL" id="GGK35722.1"/>
    </source>
</evidence>
<name>A0A917Q8I5_9NOCA</name>
<organism evidence="2 3">
    <name type="scientific">Nocardia camponoti</name>
    <dbReference type="NCBI Taxonomy" id="1616106"/>
    <lineage>
        <taxon>Bacteria</taxon>
        <taxon>Bacillati</taxon>
        <taxon>Actinomycetota</taxon>
        <taxon>Actinomycetes</taxon>
        <taxon>Mycobacteriales</taxon>
        <taxon>Nocardiaceae</taxon>
        <taxon>Nocardia</taxon>
    </lineage>
</organism>
<keyword evidence="3" id="KW-1185">Reference proteome</keyword>
<comment type="caution">
    <text evidence="2">The sequence shown here is derived from an EMBL/GenBank/DDBJ whole genome shotgun (WGS) entry which is preliminary data.</text>
</comment>
<evidence type="ECO:0000256" key="1">
    <source>
        <dbReference type="SAM" id="Phobius"/>
    </source>
</evidence>
<feature type="transmembrane region" description="Helical" evidence="1">
    <location>
        <begin position="193"/>
        <end position="211"/>
    </location>
</feature>
<gene>
    <name evidence="2" type="ORF">GCM10011591_04200</name>
</gene>
<dbReference type="AlphaFoldDB" id="A0A917Q8I5"/>